<gene>
    <name evidence="6" type="ORF">FDT80_15205</name>
</gene>
<dbReference type="Proteomes" id="UP000309550">
    <property type="component" value="Unassembled WGS sequence"/>
</dbReference>
<dbReference type="SUPFAM" id="SSF56954">
    <property type="entry name" value="Outer membrane efflux proteins (OEP)"/>
    <property type="match status" value="1"/>
</dbReference>
<feature type="transmembrane region" description="Helical" evidence="4">
    <location>
        <begin position="7"/>
        <end position="26"/>
    </location>
</feature>
<keyword evidence="4" id="KW-0812">Transmembrane</keyword>
<evidence type="ECO:0000313" key="6">
    <source>
        <dbReference type="EMBL" id="TMM51207.1"/>
    </source>
</evidence>
<evidence type="ECO:0000256" key="2">
    <source>
        <dbReference type="ARBA" id="ARBA00023054"/>
    </source>
</evidence>
<dbReference type="Pfam" id="PF25989">
    <property type="entry name" value="YknX_C"/>
    <property type="match status" value="1"/>
</dbReference>
<keyword evidence="7" id="KW-1185">Reference proteome</keyword>
<feature type="domain" description="YknX-like C-terminal permuted SH3-like" evidence="5">
    <location>
        <begin position="331"/>
        <end position="397"/>
    </location>
</feature>
<dbReference type="RefSeq" id="WP_138663166.1">
    <property type="nucleotide sequence ID" value="NZ_VANS01000004.1"/>
</dbReference>
<evidence type="ECO:0000313" key="7">
    <source>
        <dbReference type="Proteomes" id="UP000309550"/>
    </source>
</evidence>
<keyword evidence="4" id="KW-1133">Transmembrane helix</keyword>
<dbReference type="Gene3D" id="2.40.50.100">
    <property type="match status" value="1"/>
</dbReference>
<protein>
    <submittedName>
        <fullName evidence="6">HlyD family efflux transporter periplasmic adaptor subunit</fullName>
    </submittedName>
</protein>
<dbReference type="OrthoDB" id="9791520at2"/>
<comment type="caution">
    <text evidence="6">The sequence shown here is derived from an EMBL/GenBank/DDBJ whole genome shotgun (WGS) entry which is preliminary data.</text>
</comment>
<dbReference type="PANTHER" id="PTHR32347:SF29">
    <property type="entry name" value="UPF0194 MEMBRANE PROTEIN YBHG"/>
    <property type="match status" value="1"/>
</dbReference>
<dbReference type="PANTHER" id="PTHR32347">
    <property type="entry name" value="EFFLUX SYSTEM COMPONENT YKNX-RELATED"/>
    <property type="match status" value="1"/>
</dbReference>
<dbReference type="Gene3D" id="1.10.287.470">
    <property type="entry name" value="Helix hairpin bin"/>
    <property type="match status" value="1"/>
</dbReference>
<dbReference type="AlphaFoldDB" id="A0A5S3PC95"/>
<keyword evidence="2 3" id="KW-0175">Coiled coil</keyword>
<evidence type="ECO:0000259" key="5">
    <source>
        <dbReference type="Pfam" id="PF25989"/>
    </source>
</evidence>
<dbReference type="GO" id="GO:0030313">
    <property type="term" value="C:cell envelope"/>
    <property type="evidence" value="ECO:0007669"/>
    <property type="project" value="UniProtKB-SubCell"/>
</dbReference>
<organism evidence="6 7">
    <name type="scientific">Sulfitobacter sabulilitoris</name>
    <dbReference type="NCBI Taxonomy" id="2562655"/>
    <lineage>
        <taxon>Bacteria</taxon>
        <taxon>Pseudomonadati</taxon>
        <taxon>Pseudomonadota</taxon>
        <taxon>Alphaproteobacteria</taxon>
        <taxon>Rhodobacterales</taxon>
        <taxon>Roseobacteraceae</taxon>
        <taxon>Sulfitobacter</taxon>
    </lineage>
</organism>
<dbReference type="Gene3D" id="2.40.420.20">
    <property type="match status" value="1"/>
</dbReference>
<dbReference type="EMBL" id="VANS01000004">
    <property type="protein sequence ID" value="TMM51207.1"/>
    <property type="molecule type" value="Genomic_DNA"/>
</dbReference>
<keyword evidence="4" id="KW-0472">Membrane</keyword>
<sequence>MAVSKRTLGLMGLGAGIVAVLLYVTVRPEPVAVDLHDVRVGPMTVTIDADGKTRIRDLYEVSAPISGTARRSPVEVGDRVIAGETVVAIVEPVAPSLLDARSRIQAEAAVREAEASLHVAQTELLRAQEDQRLARSQFDRTQTLMDRGVASVTQLEDAAQRLAVTTAAVEAAQARIDMARGSLERSRAALIEPTTAQNPSGGCCVRIFAPSDGVVLSVVTISERPVLAGAPLLSIGDPTDLELVVDLLSNDAVRLAPGVPAKVTRWGGDTPLDAVLNRVEPAARTKVSALGIEEQRVDAIFDLVTPLKDRPGLGDGFSVFVHIIEWQAEEVMQVPVSALFRRGDGWAVFRAIEGVAQEMPVQIGQRNTRMAQVLDGLSPGDRVIVHPSDAISAGSLIRERDTL</sequence>
<reference evidence="6 7" key="1">
    <citation type="submission" date="2019-05" db="EMBL/GenBank/DDBJ databases">
        <title>Sulfitobacter sabulilitoris sp. nov., isolated from a marine sand.</title>
        <authorList>
            <person name="Yoon J.-H."/>
        </authorList>
    </citation>
    <scope>NUCLEOTIDE SEQUENCE [LARGE SCALE GENOMIC DNA]</scope>
    <source>
        <strain evidence="6 7">HSMS-29</strain>
    </source>
</reference>
<dbReference type="InterPro" id="IPR058637">
    <property type="entry name" value="YknX-like_C"/>
</dbReference>
<evidence type="ECO:0000256" key="1">
    <source>
        <dbReference type="ARBA" id="ARBA00004196"/>
    </source>
</evidence>
<dbReference type="InterPro" id="IPR050465">
    <property type="entry name" value="UPF0194_transport"/>
</dbReference>
<feature type="coiled-coil region" evidence="3">
    <location>
        <begin position="103"/>
        <end position="130"/>
    </location>
</feature>
<proteinExistence type="predicted"/>
<name>A0A5S3PC95_9RHOB</name>
<evidence type="ECO:0000256" key="4">
    <source>
        <dbReference type="SAM" id="Phobius"/>
    </source>
</evidence>
<comment type="subcellular location">
    <subcellularLocation>
        <location evidence="1">Cell envelope</location>
    </subcellularLocation>
</comment>
<accession>A0A5S3PC95</accession>
<evidence type="ECO:0000256" key="3">
    <source>
        <dbReference type="SAM" id="Coils"/>
    </source>
</evidence>